<feature type="transmembrane region" description="Helical" evidence="5">
    <location>
        <begin position="324"/>
        <end position="342"/>
    </location>
</feature>
<evidence type="ECO:0000256" key="5">
    <source>
        <dbReference type="SAM" id="Phobius"/>
    </source>
</evidence>
<feature type="transmembrane region" description="Helical" evidence="5">
    <location>
        <begin position="269"/>
        <end position="290"/>
    </location>
</feature>
<evidence type="ECO:0000313" key="8">
    <source>
        <dbReference type="Proteomes" id="UP000004508"/>
    </source>
</evidence>
<comment type="subcellular location">
    <subcellularLocation>
        <location evidence="1">Membrane</location>
        <topology evidence="1">Multi-pass membrane protein</topology>
    </subcellularLocation>
</comment>
<dbReference type="GO" id="GO:0008273">
    <property type="term" value="F:calcium, potassium:sodium antiporter activity"/>
    <property type="evidence" value="ECO:0007669"/>
    <property type="project" value="TreeGrafter"/>
</dbReference>
<feature type="transmembrane region" description="Helical" evidence="5">
    <location>
        <begin position="296"/>
        <end position="317"/>
    </location>
</feature>
<feature type="transmembrane region" description="Helical" evidence="5">
    <location>
        <begin position="200"/>
        <end position="222"/>
    </location>
</feature>
<dbReference type="eggNOG" id="COG0530">
    <property type="taxonomic scope" value="Bacteria"/>
</dbReference>
<dbReference type="RefSeq" id="WP_007910040.1">
    <property type="nucleotide sequence ID" value="NZ_ADVG01000002.1"/>
</dbReference>
<dbReference type="InterPro" id="IPR004837">
    <property type="entry name" value="NaCa_Exmemb"/>
</dbReference>
<feature type="transmembrane region" description="Helical" evidence="5">
    <location>
        <begin position="6"/>
        <end position="26"/>
    </location>
</feature>
<dbReference type="Proteomes" id="UP000004508">
    <property type="component" value="Unassembled WGS sequence"/>
</dbReference>
<dbReference type="GO" id="GO:0006874">
    <property type="term" value="P:intracellular calcium ion homeostasis"/>
    <property type="evidence" value="ECO:0007669"/>
    <property type="project" value="TreeGrafter"/>
</dbReference>
<feature type="transmembrane region" description="Helical" evidence="5">
    <location>
        <begin position="77"/>
        <end position="99"/>
    </location>
</feature>
<keyword evidence="2 5" id="KW-0812">Transmembrane</keyword>
<sequence length="343" mass="36939">MFPFNISSSLPVALGLFFVSLIIVIAASTRFTRKLEELCVAFNLSIGMLSLLSALGANIPNYVASALAIFAGHDDVGIGIIVGSNIYNLAIILGLCTFFTPERAGMTLNTQEKRDIRTIVRYTFVITLLSFVVIAWLPGEPSLSTIHTTHIALLLAALGTLGIFGAFLLHLIRRPRGGEGTSLHPHDHSKREASWSMLRLGSEIIFTLVVALGGVLVMVQSGQTMTADVHMPSVLAGLLVLAVATSLPNTVVAISLVRTGEAAACIEEVCNSGSINTALGIVLPLVFWPGFLKDRFVLFLDAPLTLVLAIGVFFWVVRGRISRIAGALLLVTYMAWVLLRLWM</sequence>
<feature type="transmembrane region" description="Helical" evidence="5">
    <location>
        <begin position="119"/>
        <end position="139"/>
    </location>
</feature>
<dbReference type="InterPro" id="IPR004481">
    <property type="entry name" value="K/Na/Ca-exchanger"/>
</dbReference>
<evidence type="ECO:0000313" key="7">
    <source>
        <dbReference type="EMBL" id="EFH86058.1"/>
    </source>
</evidence>
<dbReference type="InterPro" id="IPR044880">
    <property type="entry name" value="NCX_ion-bd_dom_sf"/>
</dbReference>
<dbReference type="GO" id="GO:0005886">
    <property type="term" value="C:plasma membrane"/>
    <property type="evidence" value="ECO:0007669"/>
    <property type="project" value="TreeGrafter"/>
</dbReference>
<dbReference type="Gene3D" id="1.20.1420.30">
    <property type="entry name" value="NCX, central ion-binding region"/>
    <property type="match status" value="1"/>
</dbReference>
<dbReference type="PANTHER" id="PTHR10846">
    <property type="entry name" value="SODIUM/POTASSIUM/CALCIUM EXCHANGER"/>
    <property type="match status" value="1"/>
</dbReference>
<evidence type="ECO:0000256" key="3">
    <source>
        <dbReference type="ARBA" id="ARBA00022989"/>
    </source>
</evidence>
<evidence type="ECO:0000256" key="1">
    <source>
        <dbReference type="ARBA" id="ARBA00004141"/>
    </source>
</evidence>
<feature type="domain" description="Sodium/calcium exchanger membrane region" evidence="6">
    <location>
        <begin position="205"/>
        <end position="342"/>
    </location>
</feature>
<feature type="domain" description="Sodium/calcium exchanger membrane region" evidence="6">
    <location>
        <begin position="13"/>
        <end position="171"/>
    </location>
</feature>
<dbReference type="GO" id="GO:0005262">
    <property type="term" value="F:calcium channel activity"/>
    <property type="evidence" value="ECO:0007669"/>
    <property type="project" value="TreeGrafter"/>
</dbReference>
<comment type="caution">
    <text evidence="7">The sequence shown here is derived from an EMBL/GenBank/DDBJ whole genome shotgun (WGS) entry which is preliminary data.</text>
</comment>
<feature type="transmembrane region" description="Helical" evidence="5">
    <location>
        <begin position="151"/>
        <end position="172"/>
    </location>
</feature>
<organism evidence="7 8">
    <name type="scientific">Ktedonobacter racemifer DSM 44963</name>
    <dbReference type="NCBI Taxonomy" id="485913"/>
    <lineage>
        <taxon>Bacteria</taxon>
        <taxon>Bacillati</taxon>
        <taxon>Chloroflexota</taxon>
        <taxon>Ktedonobacteria</taxon>
        <taxon>Ktedonobacterales</taxon>
        <taxon>Ktedonobacteraceae</taxon>
        <taxon>Ktedonobacter</taxon>
    </lineage>
</organism>
<evidence type="ECO:0000259" key="6">
    <source>
        <dbReference type="Pfam" id="PF01699"/>
    </source>
</evidence>
<reference evidence="7 8" key="1">
    <citation type="journal article" date="2011" name="Stand. Genomic Sci.">
        <title>Non-contiguous finished genome sequence and contextual data of the filamentous soil bacterium Ktedonobacter racemifer type strain (SOSP1-21).</title>
        <authorList>
            <person name="Chang Y.J."/>
            <person name="Land M."/>
            <person name="Hauser L."/>
            <person name="Chertkov O."/>
            <person name="Del Rio T.G."/>
            <person name="Nolan M."/>
            <person name="Copeland A."/>
            <person name="Tice H."/>
            <person name="Cheng J.F."/>
            <person name="Lucas S."/>
            <person name="Han C."/>
            <person name="Goodwin L."/>
            <person name="Pitluck S."/>
            <person name="Ivanova N."/>
            <person name="Ovchinikova G."/>
            <person name="Pati A."/>
            <person name="Chen A."/>
            <person name="Palaniappan K."/>
            <person name="Mavromatis K."/>
            <person name="Liolios K."/>
            <person name="Brettin T."/>
            <person name="Fiebig A."/>
            <person name="Rohde M."/>
            <person name="Abt B."/>
            <person name="Goker M."/>
            <person name="Detter J.C."/>
            <person name="Woyke T."/>
            <person name="Bristow J."/>
            <person name="Eisen J.A."/>
            <person name="Markowitz V."/>
            <person name="Hugenholtz P."/>
            <person name="Kyrpides N.C."/>
            <person name="Klenk H.P."/>
            <person name="Lapidus A."/>
        </authorList>
    </citation>
    <scope>NUCLEOTIDE SEQUENCE [LARGE SCALE GENOMIC DNA]</scope>
    <source>
        <strain evidence="8">DSM 44963</strain>
    </source>
</reference>
<keyword evidence="4 5" id="KW-0472">Membrane</keyword>
<keyword evidence="3 5" id="KW-1133">Transmembrane helix</keyword>
<dbReference type="Pfam" id="PF01699">
    <property type="entry name" value="Na_Ca_ex"/>
    <property type="match status" value="2"/>
</dbReference>
<dbReference type="EMBL" id="ADVG01000002">
    <property type="protein sequence ID" value="EFH86058.1"/>
    <property type="molecule type" value="Genomic_DNA"/>
</dbReference>
<dbReference type="PANTHER" id="PTHR10846:SF8">
    <property type="entry name" value="INNER MEMBRANE PROTEIN YRBG"/>
    <property type="match status" value="1"/>
</dbReference>
<gene>
    <name evidence="7" type="ORF">Krac_7325</name>
</gene>
<accession>D6TRY5</accession>
<dbReference type="InParanoid" id="D6TRY5"/>
<evidence type="ECO:0000256" key="2">
    <source>
        <dbReference type="ARBA" id="ARBA00022692"/>
    </source>
</evidence>
<feature type="transmembrane region" description="Helical" evidence="5">
    <location>
        <begin position="234"/>
        <end position="257"/>
    </location>
</feature>
<dbReference type="OrthoDB" id="9794225at2"/>
<feature type="transmembrane region" description="Helical" evidence="5">
    <location>
        <begin position="38"/>
        <end position="57"/>
    </location>
</feature>
<dbReference type="AlphaFoldDB" id="D6TRY5"/>
<proteinExistence type="predicted"/>
<keyword evidence="8" id="KW-1185">Reference proteome</keyword>
<evidence type="ECO:0000256" key="4">
    <source>
        <dbReference type="ARBA" id="ARBA00023136"/>
    </source>
</evidence>
<dbReference type="STRING" id="485913.Krac_7325"/>
<protein>
    <submittedName>
        <fullName evidence="7">Sodium/calcium exchanger membrane region</fullName>
    </submittedName>
</protein>
<name>D6TRY5_KTERA</name>